<evidence type="ECO:0000259" key="1">
    <source>
        <dbReference type="Pfam" id="PF07728"/>
    </source>
</evidence>
<dbReference type="InterPro" id="IPR027417">
    <property type="entry name" value="P-loop_NTPase"/>
</dbReference>
<accession>A0ABQ1MYX4</accession>
<proteinExistence type="predicted"/>
<dbReference type="Gene3D" id="3.40.50.300">
    <property type="entry name" value="P-loop containing nucleotide triphosphate hydrolases"/>
    <property type="match status" value="1"/>
</dbReference>
<name>A0ABQ1MYX4_9BACT</name>
<keyword evidence="3" id="KW-1185">Reference proteome</keyword>
<feature type="domain" description="ATPase dynein-related AAA" evidence="1">
    <location>
        <begin position="32"/>
        <end position="191"/>
    </location>
</feature>
<evidence type="ECO:0000313" key="3">
    <source>
        <dbReference type="Proteomes" id="UP000636010"/>
    </source>
</evidence>
<dbReference type="EMBL" id="BMEC01000012">
    <property type="protein sequence ID" value="GGC47377.1"/>
    <property type="molecule type" value="Genomic_DNA"/>
</dbReference>
<dbReference type="RefSeq" id="WP_188466216.1">
    <property type="nucleotide sequence ID" value="NZ_BAABHU010000012.1"/>
</dbReference>
<protein>
    <submittedName>
        <fullName evidence="2">MoxR-like ATPase</fullName>
    </submittedName>
</protein>
<dbReference type="Pfam" id="PF07728">
    <property type="entry name" value="AAA_5"/>
    <property type="match status" value="1"/>
</dbReference>
<dbReference type="InterPro" id="IPR011704">
    <property type="entry name" value="ATPase_dyneun-rel_AAA"/>
</dbReference>
<evidence type="ECO:0000313" key="2">
    <source>
        <dbReference type="EMBL" id="GGC47377.1"/>
    </source>
</evidence>
<comment type="caution">
    <text evidence="2">The sequence shown here is derived from an EMBL/GenBank/DDBJ whole genome shotgun (WGS) entry which is preliminary data.</text>
</comment>
<dbReference type="CDD" id="cd00009">
    <property type="entry name" value="AAA"/>
    <property type="match status" value="1"/>
</dbReference>
<dbReference type="Proteomes" id="UP000636010">
    <property type="component" value="Unassembled WGS sequence"/>
</dbReference>
<reference evidence="3" key="1">
    <citation type="journal article" date="2019" name="Int. J. Syst. Evol. Microbiol.">
        <title>The Global Catalogue of Microorganisms (GCM) 10K type strain sequencing project: providing services to taxonomists for standard genome sequencing and annotation.</title>
        <authorList>
            <consortium name="The Broad Institute Genomics Platform"/>
            <consortium name="The Broad Institute Genome Sequencing Center for Infectious Disease"/>
            <person name="Wu L."/>
            <person name="Ma J."/>
        </authorList>
    </citation>
    <scope>NUCLEOTIDE SEQUENCE [LARGE SCALE GENOMIC DNA]</scope>
    <source>
        <strain evidence="3">CGMCC 1.10832</strain>
    </source>
</reference>
<gene>
    <name evidence="2" type="ORF">GCM10011506_36210</name>
</gene>
<sequence>MAETSHWTGSDKYLCDPALAQAFHMARSLGMPLLIEGEPGTGKTELPIHYAKDRGLDLEVYPVGSKSNVEQFVARFDHVKYLRDSQIEILNAQREEKGLASKLTTGNRNPELLKDYVVKGPAAIAYSKPNSVLLIDEIDKAPREFPNDLLYALSHRKFIMPESGEVIEVSEEDMPAIVITSNREQELPTAFKGRCIYHYIDFPDQEVMAKIIEKHHPRLDEKVVRVALDVFYHLRRLGLERAPTTREILNWLKYMGEIAPKEAVKKIEGLHGIGALIKTQGDMERVNRLIGADENFGGSRFN</sequence>
<dbReference type="SUPFAM" id="SSF52540">
    <property type="entry name" value="P-loop containing nucleoside triphosphate hydrolases"/>
    <property type="match status" value="1"/>
</dbReference>
<organism evidence="2 3">
    <name type="scientific">Marivirga lumbricoides</name>
    <dbReference type="NCBI Taxonomy" id="1046115"/>
    <lineage>
        <taxon>Bacteria</taxon>
        <taxon>Pseudomonadati</taxon>
        <taxon>Bacteroidota</taxon>
        <taxon>Cytophagia</taxon>
        <taxon>Cytophagales</taxon>
        <taxon>Marivirgaceae</taxon>
        <taxon>Marivirga</taxon>
    </lineage>
</organism>